<reference evidence="2" key="1">
    <citation type="submission" date="2020-11" db="EMBL/GenBank/DDBJ databases">
        <authorList>
            <consortium name="DOE Joint Genome Institute"/>
            <person name="Ahrendt S."/>
            <person name="Riley R."/>
            <person name="Andreopoulos W."/>
            <person name="Labutti K."/>
            <person name="Pangilinan J."/>
            <person name="Ruiz-Duenas F.J."/>
            <person name="Barrasa J.M."/>
            <person name="Sanchez-Garcia M."/>
            <person name="Camarero S."/>
            <person name="Miyauchi S."/>
            <person name="Serrano A."/>
            <person name="Linde D."/>
            <person name="Babiker R."/>
            <person name="Drula E."/>
            <person name="Ayuso-Fernandez I."/>
            <person name="Pacheco R."/>
            <person name="Padilla G."/>
            <person name="Ferreira P."/>
            <person name="Barriuso J."/>
            <person name="Kellner H."/>
            <person name="Castanera R."/>
            <person name="Alfaro M."/>
            <person name="Ramirez L."/>
            <person name="Pisabarro A.G."/>
            <person name="Kuo A."/>
            <person name="Tritt A."/>
            <person name="Lipzen A."/>
            <person name="He G."/>
            <person name="Yan M."/>
            <person name="Ng V."/>
            <person name="Cullen D."/>
            <person name="Martin F."/>
            <person name="Rosso M.-N."/>
            <person name="Henrissat B."/>
            <person name="Hibbett D."/>
            <person name="Martinez A.T."/>
            <person name="Grigoriev I.V."/>
        </authorList>
    </citation>
    <scope>NUCLEOTIDE SEQUENCE</scope>
    <source>
        <strain evidence="2">CBS 506.95</strain>
    </source>
</reference>
<name>A0A9P6E5L6_9AGAR</name>
<feature type="domain" description="F-box" evidence="1">
    <location>
        <begin position="1"/>
        <end position="48"/>
    </location>
</feature>
<accession>A0A9P6E5L6</accession>
<dbReference type="Proteomes" id="UP000807306">
    <property type="component" value="Unassembled WGS sequence"/>
</dbReference>
<keyword evidence="3" id="KW-1185">Reference proteome</keyword>
<dbReference type="AlphaFoldDB" id="A0A9P6E5L6"/>
<proteinExistence type="predicted"/>
<comment type="caution">
    <text evidence="2">The sequence shown here is derived from an EMBL/GenBank/DDBJ whole genome shotgun (WGS) entry which is preliminary data.</text>
</comment>
<evidence type="ECO:0000259" key="1">
    <source>
        <dbReference type="PROSITE" id="PS50181"/>
    </source>
</evidence>
<gene>
    <name evidence="2" type="ORF">CPB83DRAFT_899202</name>
</gene>
<dbReference type="Pfam" id="PF00646">
    <property type="entry name" value="F-box"/>
    <property type="match status" value="1"/>
</dbReference>
<dbReference type="InterPro" id="IPR036047">
    <property type="entry name" value="F-box-like_dom_sf"/>
</dbReference>
<sequence length="501" mass="56533">MTSFLDLPDDLRVEISEHMDYVSVLRLSSCCKSLQSTVSGSSALQYKIALGLNFMTDGGSQMSLAELLALLNDRWSAWQKLQWKSETVIKIPGLCNAYELVAGVFAMSGAGALTVVRLPSTYGGKLQIVKQELEIPIRDFAIDPTQDLVAILEDNQIALPWNQHRIVQLHFRSVSSNKPHSNAALPFVTFEVMADAFTNNRIFSAEMQLADCLVSVFLCRGRASHAPRALVWNWKTGALIYDSNANNPIGWPNSIHDFSFIDANSFVCTSRDKSGQIHIYTFPESPKHRATYIGTLNLPDIFSMRKVFGLTVHSSPYHANAPLHAPFTPSDDGIVHCFSVLYVNKNDDAPQDLTRYNMFIRRSTLLKFVQEHKQKGQCIIHSWDSWGPANCRFLPRSDPRTWLRYIHGHRFVRASMDTDGVDVLEFNTETKSSLLPCESDGLRQHHGRDKPTIINRNDVFCGDVVSSLPYQVLSRAIPENFYAYMIDQEHVIGLKVRKHRS</sequence>
<dbReference type="OrthoDB" id="2745718at2759"/>
<dbReference type="SUPFAM" id="SSF81383">
    <property type="entry name" value="F-box domain"/>
    <property type="match status" value="1"/>
</dbReference>
<dbReference type="InterPro" id="IPR001810">
    <property type="entry name" value="F-box_dom"/>
</dbReference>
<evidence type="ECO:0000313" key="3">
    <source>
        <dbReference type="Proteomes" id="UP000807306"/>
    </source>
</evidence>
<organism evidence="2 3">
    <name type="scientific">Crepidotus variabilis</name>
    <dbReference type="NCBI Taxonomy" id="179855"/>
    <lineage>
        <taxon>Eukaryota</taxon>
        <taxon>Fungi</taxon>
        <taxon>Dikarya</taxon>
        <taxon>Basidiomycota</taxon>
        <taxon>Agaricomycotina</taxon>
        <taxon>Agaricomycetes</taxon>
        <taxon>Agaricomycetidae</taxon>
        <taxon>Agaricales</taxon>
        <taxon>Agaricineae</taxon>
        <taxon>Crepidotaceae</taxon>
        <taxon>Crepidotus</taxon>
    </lineage>
</organism>
<dbReference type="EMBL" id="MU157929">
    <property type="protein sequence ID" value="KAF9522957.1"/>
    <property type="molecule type" value="Genomic_DNA"/>
</dbReference>
<dbReference type="CDD" id="cd09917">
    <property type="entry name" value="F-box_SF"/>
    <property type="match status" value="1"/>
</dbReference>
<dbReference type="PROSITE" id="PS50181">
    <property type="entry name" value="FBOX"/>
    <property type="match status" value="1"/>
</dbReference>
<protein>
    <recommendedName>
        <fullName evidence="1">F-box domain-containing protein</fullName>
    </recommendedName>
</protein>
<evidence type="ECO:0000313" key="2">
    <source>
        <dbReference type="EMBL" id="KAF9522957.1"/>
    </source>
</evidence>